<dbReference type="PANTHER" id="PTHR30543:SF21">
    <property type="entry name" value="NAD(P)H-DEPENDENT FMN REDUCTASE LOT6"/>
    <property type="match status" value="1"/>
</dbReference>
<sequence>MARGSKNPKWGWLSKLLGWKNDKNGGRVVAEKCVEEALKSLGNSSVLKVAAICGSLSATSKNMGLVKAAIEIVEKSITGMEIELLDLSEVPLFNTDLIKDVHPEAVLTFRKKVYEADCLLFSTPEYVYSVPALLKNALEWASLSPSVMKGKAAAVMSAGGELGGARAQYQLRQMGVYHDLYFVNKPEVFVKAYSSPKKFDENGNLIDTD</sequence>
<protein>
    <recommendedName>
        <fullName evidence="1">NAD(P)H dehydrogenase (quinone)</fullName>
        <ecNumber evidence="1">1.6.5.2</ecNumber>
    </recommendedName>
</protein>
<evidence type="ECO:0000313" key="6">
    <source>
        <dbReference type="Proteomes" id="UP000824469"/>
    </source>
</evidence>
<dbReference type="InterPro" id="IPR029039">
    <property type="entry name" value="Flavoprotein-like_sf"/>
</dbReference>
<dbReference type="InterPro" id="IPR050712">
    <property type="entry name" value="NAD(P)H-dep_reductase"/>
</dbReference>
<dbReference type="EMBL" id="JAHRHJ020000011">
    <property type="protein sequence ID" value="KAH9295835.1"/>
    <property type="molecule type" value="Genomic_DNA"/>
</dbReference>
<comment type="caution">
    <text evidence="5">The sequence shown here is derived from an EMBL/GenBank/DDBJ whole genome shotgun (WGS) entry which is preliminary data.</text>
</comment>
<keyword evidence="6" id="KW-1185">Reference proteome</keyword>
<evidence type="ECO:0000256" key="2">
    <source>
        <dbReference type="ARBA" id="ARBA00047678"/>
    </source>
</evidence>
<gene>
    <name evidence="5" type="ORF">KI387_039423</name>
</gene>
<dbReference type="GO" id="GO:0005829">
    <property type="term" value="C:cytosol"/>
    <property type="evidence" value="ECO:0007669"/>
    <property type="project" value="TreeGrafter"/>
</dbReference>
<dbReference type="Pfam" id="PF03358">
    <property type="entry name" value="FMN_red"/>
    <property type="match status" value="1"/>
</dbReference>
<dbReference type="GO" id="GO:0010181">
    <property type="term" value="F:FMN binding"/>
    <property type="evidence" value="ECO:0007669"/>
    <property type="project" value="TreeGrafter"/>
</dbReference>
<evidence type="ECO:0000256" key="3">
    <source>
        <dbReference type="ARBA" id="ARBA00048983"/>
    </source>
</evidence>
<evidence type="ECO:0000259" key="4">
    <source>
        <dbReference type="Pfam" id="PF03358"/>
    </source>
</evidence>
<dbReference type="GO" id="GO:0003955">
    <property type="term" value="F:NAD(P)H dehydrogenase (quinone) activity"/>
    <property type="evidence" value="ECO:0007669"/>
    <property type="project" value="UniProtKB-EC"/>
</dbReference>
<comment type="catalytic activity">
    <reaction evidence="3">
        <text>a quinone + NADPH + H(+) = a quinol + NADP(+)</text>
        <dbReference type="Rhea" id="RHEA:46164"/>
        <dbReference type="ChEBI" id="CHEBI:15378"/>
        <dbReference type="ChEBI" id="CHEBI:24646"/>
        <dbReference type="ChEBI" id="CHEBI:57783"/>
        <dbReference type="ChEBI" id="CHEBI:58349"/>
        <dbReference type="ChEBI" id="CHEBI:132124"/>
        <dbReference type="EC" id="1.6.5.2"/>
    </reaction>
</comment>
<dbReference type="Gene3D" id="3.40.50.360">
    <property type="match status" value="1"/>
</dbReference>
<name>A0AA38C9F0_TAXCH</name>
<dbReference type="SUPFAM" id="SSF52218">
    <property type="entry name" value="Flavoproteins"/>
    <property type="match status" value="1"/>
</dbReference>
<dbReference type="InterPro" id="IPR005025">
    <property type="entry name" value="FMN_Rdtase-like_dom"/>
</dbReference>
<organism evidence="5 6">
    <name type="scientific">Taxus chinensis</name>
    <name type="common">Chinese yew</name>
    <name type="synonym">Taxus wallichiana var. chinensis</name>
    <dbReference type="NCBI Taxonomy" id="29808"/>
    <lineage>
        <taxon>Eukaryota</taxon>
        <taxon>Viridiplantae</taxon>
        <taxon>Streptophyta</taxon>
        <taxon>Embryophyta</taxon>
        <taxon>Tracheophyta</taxon>
        <taxon>Spermatophyta</taxon>
        <taxon>Pinopsida</taxon>
        <taxon>Pinidae</taxon>
        <taxon>Conifers II</taxon>
        <taxon>Cupressales</taxon>
        <taxon>Taxaceae</taxon>
        <taxon>Taxus</taxon>
    </lineage>
</organism>
<feature type="domain" description="NADPH-dependent FMN reductase-like" evidence="4">
    <location>
        <begin position="48"/>
        <end position="191"/>
    </location>
</feature>
<dbReference type="EC" id="1.6.5.2" evidence="1"/>
<feature type="non-terminal residue" evidence="5">
    <location>
        <position position="1"/>
    </location>
</feature>
<accession>A0AA38C9F0</accession>
<dbReference type="OMA" id="YGGVWAQ"/>
<dbReference type="PANTHER" id="PTHR30543">
    <property type="entry name" value="CHROMATE REDUCTASE"/>
    <property type="match status" value="1"/>
</dbReference>
<dbReference type="Proteomes" id="UP000824469">
    <property type="component" value="Unassembled WGS sequence"/>
</dbReference>
<proteinExistence type="predicted"/>
<evidence type="ECO:0000256" key="1">
    <source>
        <dbReference type="ARBA" id="ARBA00012648"/>
    </source>
</evidence>
<dbReference type="AlphaFoldDB" id="A0AA38C9F0"/>
<reference evidence="5 6" key="1">
    <citation type="journal article" date="2021" name="Nat. Plants">
        <title>The Taxus genome provides insights into paclitaxel biosynthesis.</title>
        <authorList>
            <person name="Xiong X."/>
            <person name="Gou J."/>
            <person name="Liao Q."/>
            <person name="Li Y."/>
            <person name="Zhou Q."/>
            <person name="Bi G."/>
            <person name="Li C."/>
            <person name="Du R."/>
            <person name="Wang X."/>
            <person name="Sun T."/>
            <person name="Guo L."/>
            <person name="Liang H."/>
            <person name="Lu P."/>
            <person name="Wu Y."/>
            <person name="Zhang Z."/>
            <person name="Ro D.K."/>
            <person name="Shang Y."/>
            <person name="Huang S."/>
            <person name="Yan J."/>
        </authorList>
    </citation>
    <scope>NUCLEOTIDE SEQUENCE [LARGE SCALE GENOMIC DNA]</scope>
    <source>
        <strain evidence="5">Ta-2019</strain>
    </source>
</reference>
<comment type="catalytic activity">
    <reaction evidence="2">
        <text>a quinone + NADH + H(+) = a quinol + NAD(+)</text>
        <dbReference type="Rhea" id="RHEA:46160"/>
        <dbReference type="ChEBI" id="CHEBI:15378"/>
        <dbReference type="ChEBI" id="CHEBI:24646"/>
        <dbReference type="ChEBI" id="CHEBI:57540"/>
        <dbReference type="ChEBI" id="CHEBI:57945"/>
        <dbReference type="ChEBI" id="CHEBI:132124"/>
        <dbReference type="EC" id="1.6.5.2"/>
    </reaction>
</comment>
<evidence type="ECO:0000313" key="5">
    <source>
        <dbReference type="EMBL" id="KAH9295835.1"/>
    </source>
</evidence>